<evidence type="ECO:0000256" key="1">
    <source>
        <dbReference type="SAM" id="Phobius"/>
    </source>
</evidence>
<dbReference type="AlphaFoldDB" id="B4D1H3"/>
<proteinExistence type="predicted"/>
<protein>
    <submittedName>
        <fullName evidence="3">Uncharacterized protein</fullName>
    </submittedName>
</protein>
<keyword evidence="4" id="KW-1185">Reference proteome</keyword>
<organism evidence="3 4">
    <name type="scientific">Chthoniobacter flavus Ellin428</name>
    <dbReference type="NCBI Taxonomy" id="497964"/>
    <lineage>
        <taxon>Bacteria</taxon>
        <taxon>Pseudomonadati</taxon>
        <taxon>Verrucomicrobiota</taxon>
        <taxon>Spartobacteria</taxon>
        <taxon>Chthoniobacterales</taxon>
        <taxon>Chthoniobacteraceae</taxon>
        <taxon>Chthoniobacter</taxon>
    </lineage>
</organism>
<feature type="signal peptide" evidence="2">
    <location>
        <begin position="1"/>
        <end position="21"/>
    </location>
</feature>
<keyword evidence="2" id="KW-0732">Signal</keyword>
<keyword evidence="1" id="KW-0472">Membrane</keyword>
<dbReference type="RefSeq" id="WP_006980086.1">
    <property type="nucleotide sequence ID" value="NZ_ABVL01000007.1"/>
</dbReference>
<feature type="transmembrane region" description="Helical" evidence="1">
    <location>
        <begin position="31"/>
        <end position="47"/>
    </location>
</feature>
<name>B4D1H3_9BACT</name>
<evidence type="ECO:0000256" key="2">
    <source>
        <dbReference type="SAM" id="SignalP"/>
    </source>
</evidence>
<feature type="chain" id="PRO_5002802630" evidence="2">
    <location>
        <begin position="22"/>
        <end position="165"/>
    </location>
</feature>
<gene>
    <name evidence="3" type="ORF">CfE428DRAFT_2761</name>
</gene>
<dbReference type="PROSITE" id="PS51257">
    <property type="entry name" value="PROKAR_LIPOPROTEIN"/>
    <property type="match status" value="1"/>
</dbReference>
<evidence type="ECO:0000313" key="3">
    <source>
        <dbReference type="EMBL" id="EDY19585.1"/>
    </source>
</evidence>
<keyword evidence="1" id="KW-0812">Transmembrane</keyword>
<feature type="transmembrane region" description="Helical" evidence="1">
    <location>
        <begin position="54"/>
        <end position="73"/>
    </location>
</feature>
<dbReference type="STRING" id="497964.CfE428DRAFT_2761"/>
<sequence length="165" mass="17128" precursor="true">MTKAPSCVLAGAALLVLGAIACGGATTRPVQVAVLIGLGLLWLLAPARRIPDHGFVICAGGLLLLAATAWLPANWFAAESWRPGLLAVGIPLGPTLSPQLWLSAEAGLWLVMGLAWLGWLLGRPWTGIDADLDGSVAGGRHRFARGFCSRGAGVSFLRARLASRS</sequence>
<dbReference type="InParanoid" id="B4D1H3"/>
<reference evidence="3 4" key="1">
    <citation type="journal article" date="2011" name="J. Bacteriol.">
        <title>Genome sequence of Chthoniobacter flavus Ellin428, an aerobic heterotrophic soil bacterium.</title>
        <authorList>
            <person name="Kant R."/>
            <person name="van Passel M.W."/>
            <person name="Palva A."/>
            <person name="Lucas S."/>
            <person name="Lapidus A."/>
            <person name="Glavina Del Rio T."/>
            <person name="Dalin E."/>
            <person name="Tice H."/>
            <person name="Bruce D."/>
            <person name="Goodwin L."/>
            <person name="Pitluck S."/>
            <person name="Larimer F.W."/>
            <person name="Land M.L."/>
            <person name="Hauser L."/>
            <person name="Sangwan P."/>
            <person name="de Vos W.M."/>
            <person name="Janssen P.H."/>
            <person name="Smidt H."/>
        </authorList>
    </citation>
    <scope>NUCLEOTIDE SEQUENCE [LARGE SCALE GENOMIC DNA]</scope>
    <source>
        <strain evidence="3 4">Ellin428</strain>
    </source>
</reference>
<dbReference type="EMBL" id="ABVL01000007">
    <property type="protein sequence ID" value="EDY19585.1"/>
    <property type="molecule type" value="Genomic_DNA"/>
</dbReference>
<evidence type="ECO:0000313" key="4">
    <source>
        <dbReference type="Proteomes" id="UP000005824"/>
    </source>
</evidence>
<accession>B4D1H3</accession>
<feature type="transmembrane region" description="Helical" evidence="1">
    <location>
        <begin position="100"/>
        <end position="121"/>
    </location>
</feature>
<keyword evidence="1" id="KW-1133">Transmembrane helix</keyword>
<dbReference type="Proteomes" id="UP000005824">
    <property type="component" value="Unassembled WGS sequence"/>
</dbReference>
<comment type="caution">
    <text evidence="3">The sequence shown here is derived from an EMBL/GenBank/DDBJ whole genome shotgun (WGS) entry which is preliminary data.</text>
</comment>